<dbReference type="GO" id="GO:0005199">
    <property type="term" value="F:structural constituent of cell wall"/>
    <property type="evidence" value="ECO:0007669"/>
    <property type="project" value="InterPro"/>
</dbReference>
<organism evidence="2 3">
    <name type="scientific">Apiospora kogelbergensis</name>
    <dbReference type="NCBI Taxonomy" id="1337665"/>
    <lineage>
        <taxon>Eukaryota</taxon>
        <taxon>Fungi</taxon>
        <taxon>Dikarya</taxon>
        <taxon>Ascomycota</taxon>
        <taxon>Pezizomycotina</taxon>
        <taxon>Sordariomycetes</taxon>
        <taxon>Xylariomycetidae</taxon>
        <taxon>Amphisphaeriales</taxon>
        <taxon>Apiosporaceae</taxon>
        <taxon>Apiospora</taxon>
    </lineage>
</organism>
<dbReference type="PANTHER" id="PTHR35523:SF1">
    <property type="entry name" value="CELL WALL PROTEIN SED1"/>
    <property type="match status" value="1"/>
</dbReference>
<proteinExistence type="predicted"/>
<dbReference type="Proteomes" id="UP001392437">
    <property type="component" value="Unassembled WGS sequence"/>
</dbReference>
<protein>
    <recommendedName>
        <fullName evidence="4">Mmc protein</fullName>
    </recommendedName>
</protein>
<comment type="caution">
    <text evidence="2">The sequence shown here is derived from an EMBL/GenBank/DDBJ whole genome shotgun (WGS) entry which is preliminary data.</text>
</comment>
<keyword evidence="1" id="KW-0732">Signal</keyword>
<accession>A0AAW0QR15</accession>
<sequence>MQYSFALAALAAVGANAAYQAYPVAPSAKSSTAAVSTTPAASQSTPAAATYPVVATGNGTTISSQVVKYTTEVVNQYTTYCPGPTQITYGTKTYTVTAPTTLTITDCPCTVSKPVFTTSAVKCSTCTGSPAVPSSGVPVPPPTYGNATMPGVPAVPGKPTTAAPAPTGGYPTKATTPGAPVPTAGAGKVAAFGGLAGLLALVAL</sequence>
<reference evidence="2 3" key="1">
    <citation type="submission" date="2023-01" db="EMBL/GenBank/DDBJ databases">
        <title>Analysis of 21 Apiospora genomes using comparative genomics revels a genus with tremendous synthesis potential of carbohydrate active enzymes and secondary metabolites.</title>
        <authorList>
            <person name="Sorensen T."/>
        </authorList>
    </citation>
    <scope>NUCLEOTIDE SEQUENCE [LARGE SCALE GENOMIC DNA]</scope>
    <source>
        <strain evidence="2 3">CBS 117206</strain>
    </source>
</reference>
<dbReference type="GO" id="GO:0031505">
    <property type="term" value="P:fungal-type cell wall organization"/>
    <property type="evidence" value="ECO:0007669"/>
    <property type="project" value="InterPro"/>
</dbReference>
<keyword evidence="3" id="KW-1185">Reference proteome</keyword>
<evidence type="ECO:0000313" key="3">
    <source>
        <dbReference type="Proteomes" id="UP001392437"/>
    </source>
</evidence>
<feature type="signal peptide" evidence="1">
    <location>
        <begin position="1"/>
        <end position="17"/>
    </location>
</feature>
<dbReference type="InterPro" id="IPR038843">
    <property type="entry name" value="Sed1/Spi1"/>
</dbReference>
<dbReference type="EMBL" id="JAQQWP010000006">
    <property type="protein sequence ID" value="KAK8114197.1"/>
    <property type="molecule type" value="Genomic_DNA"/>
</dbReference>
<dbReference type="PANTHER" id="PTHR35523">
    <property type="entry name" value="CELL WALL PROTEIN SED1"/>
    <property type="match status" value="1"/>
</dbReference>
<evidence type="ECO:0000313" key="2">
    <source>
        <dbReference type="EMBL" id="KAK8114197.1"/>
    </source>
</evidence>
<dbReference type="GO" id="GO:0009277">
    <property type="term" value="C:fungal-type cell wall"/>
    <property type="evidence" value="ECO:0007669"/>
    <property type="project" value="TreeGrafter"/>
</dbReference>
<feature type="chain" id="PRO_5043351156" description="Mmc protein" evidence="1">
    <location>
        <begin position="18"/>
        <end position="204"/>
    </location>
</feature>
<evidence type="ECO:0008006" key="4">
    <source>
        <dbReference type="Google" id="ProtNLM"/>
    </source>
</evidence>
<evidence type="ECO:0000256" key="1">
    <source>
        <dbReference type="SAM" id="SignalP"/>
    </source>
</evidence>
<gene>
    <name evidence="2" type="ORF">PG999_006266</name>
</gene>
<dbReference type="AlphaFoldDB" id="A0AAW0QR15"/>
<name>A0AAW0QR15_9PEZI</name>